<dbReference type="Pfam" id="PF12833">
    <property type="entry name" value="HTH_18"/>
    <property type="match status" value="1"/>
</dbReference>
<dbReference type="InterPro" id="IPR009057">
    <property type="entry name" value="Homeodomain-like_sf"/>
</dbReference>
<dbReference type="Pfam" id="PF17853">
    <property type="entry name" value="GGDEF_2"/>
    <property type="match status" value="1"/>
</dbReference>
<evidence type="ECO:0000256" key="7">
    <source>
        <dbReference type="ARBA" id="ARBA00023125"/>
    </source>
</evidence>
<dbReference type="InterPro" id="IPR041522">
    <property type="entry name" value="CdaR_GGDEF"/>
</dbReference>
<dbReference type="PROSITE" id="PS50110">
    <property type="entry name" value="RESPONSE_REGULATORY"/>
    <property type="match status" value="1"/>
</dbReference>
<dbReference type="Gene3D" id="1.10.10.60">
    <property type="entry name" value="Homeodomain-like"/>
    <property type="match status" value="2"/>
</dbReference>
<keyword evidence="7" id="KW-0238">DNA-binding</keyword>
<keyword evidence="4 10" id="KW-0597">Phosphoprotein</keyword>
<feature type="modified residue" description="4-aspartylphosphate" evidence="10">
    <location>
        <position position="56"/>
    </location>
</feature>
<organism evidence="13 14">
    <name type="scientific">Cuneatibacter caecimuris</name>
    <dbReference type="NCBI Taxonomy" id="1796618"/>
    <lineage>
        <taxon>Bacteria</taxon>
        <taxon>Bacillati</taxon>
        <taxon>Bacillota</taxon>
        <taxon>Clostridia</taxon>
        <taxon>Lachnospirales</taxon>
        <taxon>Lachnospiraceae</taxon>
        <taxon>Cuneatibacter</taxon>
    </lineage>
</organism>
<evidence type="ECO:0000256" key="10">
    <source>
        <dbReference type="PROSITE-ProRule" id="PRU00169"/>
    </source>
</evidence>
<dbReference type="RefSeq" id="WP_130433804.1">
    <property type="nucleotide sequence ID" value="NZ_SGXF01000001.1"/>
</dbReference>
<dbReference type="AlphaFoldDB" id="A0A4Q7PUH4"/>
<evidence type="ECO:0000256" key="8">
    <source>
        <dbReference type="ARBA" id="ARBA00023163"/>
    </source>
</evidence>
<evidence type="ECO:0000313" key="13">
    <source>
        <dbReference type="EMBL" id="RZT02980.1"/>
    </source>
</evidence>
<comment type="function">
    <text evidence="9">May play the central regulatory role in sporulation. It may be an element of the effector pathway responsible for the activation of sporulation genes in response to nutritional stress. Spo0A may act in concert with spo0H (a sigma factor) to control the expression of some genes that are critical to the sporulation process.</text>
</comment>
<dbReference type="Gene3D" id="3.40.50.2300">
    <property type="match status" value="1"/>
</dbReference>
<dbReference type="InterPro" id="IPR020449">
    <property type="entry name" value="Tscrpt_reg_AraC-type_HTH"/>
</dbReference>
<dbReference type="GO" id="GO:0000160">
    <property type="term" value="P:phosphorelay signal transduction system"/>
    <property type="evidence" value="ECO:0007669"/>
    <property type="project" value="UniProtKB-KW"/>
</dbReference>
<dbReference type="SUPFAM" id="SSF46689">
    <property type="entry name" value="Homeodomain-like"/>
    <property type="match status" value="2"/>
</dbReference>
<dbReference type="InterPro" id="IPR001789">
    <property type="entry name" value="Sig_transdc_resp-reg_receiver"/>
</dbReference>
<feature type="domain" description="HTH araC/xylS-type" evidence="11">
    <location>
        <begin position="414"/>
        <end position="512"/>
    </location>
</feature>
<dbReference type="Pfam" id="PF00072">
    <property type="entry name" value="Response_reg"/>
    <property type="match status" value="1"/>
</dbReference>
<evidence type="ECO:0000259" key="12">
    <source>
        <dbReference type="PROSITE" id="PS50110"/>
    </source>
</evidence>
<dbReference type="GO" id="GO:0005737">
    <property type="term" value="C:cytoplasm"/>
    <property type="evidence" value="ECO:0007669"/>
    <property type="project" value="UniProtKB-SubCell"/>
</dbReference>
<keyword evidence="8" id="KW-0804">Transcription</keyword>
<evidence type="ECO:0000259" key="11">
    <source>
        <dbReference type="PROSITE" id="PS01124"/>
    </source>
</evidence>
<evidence type="ECO:0000256" key="5">
    <source>
        <dbReference type="ARBA" id="ARBA00023012"/>
    </source>
</evidence>
<comment type="caution">
    <text evidence="13">The sequence shown here is derived from an EMBL/GenBank/DDBJ whole genome shotgun (WGS) entry which is preliminary data.</text>
</comment>
<feature type="domain" description="Response regulatory" evidence="12">
    <location>
        <begin position="4"/>
        <end position="121"/>
    </location>
</feature>
<evidence type="ECO:0000256" key="3">
    <source>
        <dbReference type="ARBA" id="ARBA00022490"/>
    </source>
</evidence>
<evidence type="ECO:0000313" key="14">
    <source>
        <dbReference type="Proteomes" id="UP000292927"/>
    </source>
</evidence>
<dbReference type="InterPro" id="IPR011006">
    <property type="entry name" value="CheY-like_superfamily"/>
</dbReference>
<dbReference type="EMBL" id="SGXF01000001">
    <property type="protein sequence ID" value="RZT02980.1"/>
    <property type="molecule type" value="Genomic_DNA"/>
</dbReference>
<keyword evidence="14" id="KW-1185">Reference proteome</keyword>
<accession>A0A4Q7PUH4</accession>
<keyword evidence="6" id="KW-0805">Transcription regulation</keyword>
<dbReference type="OrthoDB" id="9794370at2"/>
<dbReference type="SMART" id="SM00448">
    <property type="entry name" value="REC"/>
    <property type="match status" value="1"/>
</dbReference>
<dbReference type="SUPFAM" id="SSF52172">
    <property type="entry name" value="CheY-like"/>
    <property type="match status" value="1"/>
</dbReference>
<dbReference type="Proteomes" id="UP000292927">
    <property type="component" value="Unassembled WGS sequence"/>
</dbReference>
<dbReference type="PANTHER" id="PTHR42713">
    <property type="entry name" value="HISTIDINE KINASE-RELATED"/>
    <property type="match status" value="1"/>
</dbReference>
<dbReference type="InterPro" id="IPR051552">
    <property type="entry name" value="HptR"/>
</dbReference>
<keyword evidence="3" id="KW-0963">Cytoplasm</keyword>
<dbReference type="PROSITE" id="PS01124">
    <property type="entry name" value="HTH_ARAC_FAMILY_2"/>
    <property type="match status" value="1"/>
</dbReference>
<gene>
    <name evidence="13" type="ORF">EV209_1113</name>
</gene>
<keyword evidence="5" id="KW-0902">Two-component regulatory system</keyword>
<reference evidence="13 14" key="1">
    <citation type="submission" date="2019-02" db="EMBL/GenBank/DDBJ databases">
        <title>Genomic Encyclopedia of Type Strains, Phase IV (KMG-IV): sequencing the most valuable type-strain genomes for metagenomic binning, comparative biology and taxonomic classification.</title>
        <authorList>
            <person name="Goeker M."/>
        </authorList>
    </citation>
    <scope>NUCLEOTIDE SEQUENCE [LARGE SCALE GENOMIC DNA]</scope>
    <source>
        <strain evidence="13 14">DSM 29486</strain>
    </source>
</reference>
<dbReference type="InterPro" id="IPR018060">
    <property type="entry name" value="HTH_AraC"/>
</dbReference>
<protein>
    <recommendedName>
        <fullName evidence="2">Stage 0 sporulation protein A homolog</fullName>
    </recommendedName>
</protein>
<evidence type="ECO:0000256" key="2">
    <source>
        <dbReference type="ARBA" id="ARBA00018672"/>
    </source>
</evidence>
<dbReference type="InterPro" id="IPR018062">
    <property type="entry name" value="HTH_AraC-typ_CS"/>
</dbReference>
<proteinExistence type="predicted"/>
<evidence type="ECO:0000256" key="9">
    <source>
        <dbReference type="ARBA" id="ARBA00024867"/>
    </source>
</evidence>
<name>A0A4Q7PUH4_9FIRM</name>
<evidence type="ECO:0000256" key="1">
    <source>
        <dbReference type="ARBA" id="ARBA00004496"/>
    </source>
</evidence>
<dbReference type="GO" id="GO:0003700">
    <property type="term" value="F:DNA-binding transcription factor activity"/>
    <property type="evidence" value="ECO:0007669"/>
    <property type="project" value="InterPro"/>
</dbReference>
<dbReference type="CDD" id="cd17536">
    <property type="entry name" value="REC_YesN-like"/>
    <property type="match status" value="1"/>
</dbReference>
<sequence length="515" mass="59423">MRIRLMIVDDDVQIREGIQCGIDWESIDVQEVRSYADGVMALEDFDKFRPHIILADIRMPGMDGLEFLKHVQERDSSVKVVLISAYSDFEYCQKAIRYGAVGYELKPLKVGKLIQNIQELVKTVREEEEGKEAYARYVESYKEKVTEELLEGKITDRNVLLGILERYFGMENAGYLVCMVLDWDQAKDLEIGLSVETEKLLSRYVEQGMRLFCFHGQYIVLASTANSTLFILEIQNRLKGIWRSFLSEVQKQGISISAGISGMVPVAEIRRGYEQALEMLRFRFCHGPAFAGIVCVDDFGKKGSFASELPPDWKAAVKAMDSSAMIKVVEEKAEELKKCRLLDPMEVRRLMVQALEELYTVAGIRNSVWVMEAQTAMEGYRYLDEYIEYWLEQCRGAAEYYHAQRSRKYSANVRRALDYIDQHYTEDIGVEQVAGAIGKTPNYFSSIFKQEVGIAFREYLNRYRIDRAREMIDQSDLLIYEIAEKVGYKDYTYFSQVFKKLTGKSPTSLRGRKDE</sequence>
<comment type="subcellular location">
    <subcellularLocation>
        <location evidence="1">Cytoplasm</location>
    </subcellularLocation>
</comment>
<dbReference type="SMART" id="SM00342">
    <property type="entry name" value="HTH_ARAC"/>
    <property type="match status" value="1"/>
</dbReference>
<dbReference type="PROSITE" id="PS00041">
    <property type="entry name" value="HTH_ARAC_FAMILY_1"/>
    <property type="match status" value="1"/>
</dbReference>
<evidence type="ECO:0000256" key="6">
    <source>
        <dbReference type="ARBA" id="ARBA00023015"/>
    </source>
</evidence>
<dbReference type="PANTHER" id="PTHR42713:SF3">
    <property type="entry name" value="TRANSCRIPTIONAL REGULATORY PROTEIN HPTR"/>
    <property type="match status" value="1"/>
</dbReference>
<dbReference type="PRINTS" id="PR00032">
    <property type="entry name" value="HTHARAC"/>
</dbReference>
<dbReference type="GO" id="GO:0043565">
    <property type="term" value="F:sequence-specific DNA binding"/>
    <property type="evidence" value="ECO:0007669"/>
    <property type="project" value="InterPro"/>
</dbReference>
<evidence type="ECO:0000256" key="4">
    <source>
        <dbReference type="ARBA" id="ARBA00022553"/>
    </source>
</evidence>